<dbReference type="SUPFAM" id="SSF46689">
    <property type="entry name" value="Homeodomain-like"/>
    <property type="match status" value="1"/>
</dbReference>
<keyword evidence="3" id="KW-1185">Reference proteome</keyword>
<protein>
    <submittedName>
        <fullName evidence="2">Uncharacterized protein</fullName>
    </submittedName>
</protein>
<accession>A0A2N8NUK9</accession>
<dbReference type="EMBL" id="LGUI01000005">
    <property type="protein sequence ID" value="PNE32459.1"/>
    <property type="molecule type" value="Genomic_DNA"/>
</dbReference>
<sequence>MSEDTRAKLLEGAPRTLTEQGIAKTSARSVAAAASVNQSLVFYHLSYGPACDDGRGGVRACPTGRLADETDGSDGPSPRDRAYERVNHRWSGWKWQSHRTSGVPLAVLPLFASPTHLFWPAADTRAAVPSPRSCIRHH</sequence>
<name>A0A2N8NUK9_STREU</name>
<reference evidence="3" key="1">
    <citation type="submission" date="2015-07" db="EMBL/GenBank/DDBJ databases">
        <authorList>
            <person name="Graham D.E."/>
            <person name="Giannone R.J."/>
            <person name="Gulvik C.A."/>
            <person name="Hettich R.L."/>
            <person name="Klingeman D.M."/>
            <person name="Mahan K.M."/>
            <person name="Parry R.J."/>
            <person name="Spain J.C."/>
        </authorList>
    </citation>
    <scope>NUCLEOTIDE SEQUENCE [LARGE SCALE GENOMIC DNA]</scope>
    <source>
        <strain evidence="3">ATCC 27428</strain>
    </source>
</reference>
<feature type="region of interest" description="Disordered" evidence="1">
    <location>
        <begin position="58"/>
        <end position="82"/>
    </location>
</feature>
<comment type="caution">
    <text evidence="2">The sequence shown here is derived from an EMBL/GenBank/DDBJ whole genome shotgun (WGS) entry which is preliminary data.</text>
</comment>
<organism evidence="2 3">
    <name type="scientific">Streptomyces eurocidicus</name>
    <name type="common">Streptoverticillium eurocidicus</name>
    <dbReference type="NCBI Taxonomy" id="66423"/>
    <lineage>
        <taxon>Bacteria</taxon>
        <taxon>Bacillati</taxon>
        <taxon>Actinomycetota</taxon>
        <taxon>Actinomycetes</taxon>
        <taxon>Kitasatosporales</taxon>
        <taxon>Streptomycetaceae</taxon>
        <taxon>Streptomyces</taxon>
    </lineage>
</organism>
<evidence type="ECO:0000256" key="1">
    <source>
        <dbReference type="SAM" id="MobiDB-lite"/>
    </source>
</evidence>
<dbReference type="Gene3D" id="1.10.10.60">
    <property type="entry name" value="Homeodomain-like"/>
    <property type="match status" value="1"/>
</dbReference>
<proteinExistence type="predicted"/>
<dbReference type="AlphaFoldDB" id="A0A2N8NUK9"/>
<dbReference type="InterPro" id="IPR009057">
    <property type="entry name" value="Homeodomain-like_sf"/>
</dbReference>
<gene>
    <name evidence="2" type="ORF">AF335_17845</name>
</gene>
<evidence type="ECO:0000313" key="3">
    <source>
        <dbReference type="Proteomes" id="UP000235945"/>
    </source>
</evidence>
<dbReference type="Proteomes" id="UP000235945">
    <property type="component" value="Unassembled WGS sequence"/>
</dbReference>
<evidence type="ECO:0000313" key="2">
    <source>
        <dbReference type="EMBL" id="PNE32459.1"/>
    </source>
</evidence>